<sequence>MIRSMTTTTHPAAPLAPQKRRVPSPVRARVFLLLQGPHGPFFDRLGRLLRAADAQVWRVGFNAGDAFFWTDPGHYIPHTEPVENWPAHLERLIVEKGVTDLVLYGDVRPVHAAARSAAAEHGLTLHVFEEGYLRPFWITYERGGSNGHSRLMELDLTEMRRAMRGRRGDMGRPPAHWGDMRQHKFYGALYHALILVANREYPAFRSHRSIPVLREFRLHLRRFLSTPYVAAARALAEARVRRGGFPYDLVLMQLEHDASFQAHSPFTTAAEFTGLVIEAFARSAPRHHHIVFKAHPLEDDRGSIRATIAAQAEAHGVGHRVHFIHGGKLAPLVAQARAAITVNSTAAQQALWRGVPVLALGRAVFDKPGLVSTQSLDDFMVNPERPDGRAYRAYRDYLLETSQVPGGFYARHSRAAALRLVVDMMLAPEDPYDALLLSGGTYRQRPGSDEG</sequence>
<evidence type="ECO:0000313" key="2">
    <source>
        <dbReference type="EMBL" id="AXC50421.1"/>
    </source>
</evidence>
<proteinExistence type="predicted"/>
<evidence type="ECO:0000256" key="1">
    <source>
        <dbReference type="SAM" id="MobiDB-lite"/>
    </source>
</evidence>
<accession>A0A344PM16</accession>
<name>A0A344PM16_9RHOB</name>
<keyword evidence="3" id="KW-1185">Reference proteome</keyword>
<evidence type="ECO:0000313" key="3">
    <source>
        <dbReference type="Proteomes" id="UP000252023"/>
    </source>
</evidence>
<dbReference type="KEGG" id="pars:DRW48_12660"/>
<feature type="compositionally biased region" description="Low complexity" evidence="1">
    <location>
        <begin position="1"/>
        <end position="17"/>
    </location>
</feature>
<reference evidence="3" key="1">
    <citation type="submission" date="2018-07" db="EMBL/GenBank/DDBJ databases">
        <title>Genome sequencing of Paracoccus sp. SC2-6.</title>
        <authorList>
            <person name="Heo J."/>
            <person name="Kim S.-J."/>
            <person name="Kwon S.-W."/>
        </authorList>
    </citation>
    <scope>NUCLEOTIDE SEQUENCE [LARGE SCALE GENOMIC DNA]</scope>
    <source>
        <strain evidence="3">SC2-6</strain>
    </source>
</reference>
<dbReference type="Proteomes" id="UP000252023">
    <property type="component" value="Chromosome"/>
</dbReference>
<dbReference type="AlphaFoldDB" id="A0A344PM16"/>
<gene>
    <name evidence="2" type="ORF">DRW48_12660</name>
</gene>
<dbReference type="GO" id="GO:0015774">
    <property type="term" value="P:polysaccharide transport"/>
    <property type="evidence" value="ECO:0007669"/>
    <property type="project" value="InterPro"/>
</dbReference>
<dbReference type="InterPro" id="IPR007833">
    <property type="entry name" value="Capsule_polysaccharide_synth"/>
</dbReference>
<feature type="region of interest" description="Disordered" evidence="1">
    <location>
        <begin position="1"/>
        <end position="21"/>
    </location>
</feature>
<organism evidence="2 3">
    <name type="scientific">Paracoccus suum</name>
    <dbReference type="NCBI Taxonomy" id="2259340"/>
    <lineage>
        <taxon>Bacteria</taxon>
        <taxon>Pseudomonadati</taxon>
        <taxon>Pseudomonadota</taxon>
        <taxon>Alphaproteobacteria</taxon>
        <taxon>Rhodobacterales</taxon>
        <taxon>Paracoccaceae</taxon>
        <taxon>Paracoccus</taxon>
    </lineage>
</organism>
<dbReference type="Pfam" id="PF05159">
    <property type="entry name" value="Capsule_synth"/>
    <property type="match status" value="1"/>
</dbReference>
<dbReference type="GO" id="GO:0000271">
    <property type="term" value="P:polysaccharide biosynthetic process"/>
    <property type="evidence" value="ECO:0007669"/>
    <property type="project" value="InterPro"/>
</dbReference>
<dbReference type="OrthoDB" id="9794206at2"/>
<protein>
    <submittedName>
        <fullName evidence="2">Capsule biosynthesis protein CapA</fullName>
    </submittedName>
</protein>
<dbReference type="EMBL" id="CP030918">
    <property type="protein sequence ID" value="AXC50421.1"/>
    <property type="molecule type" value="Genomic_DNA"/>
</dbReference>